<dbReference type="SUPFAM" id="SSF55729">
    <property type="entry name" value="Acyl-CoA N-acyltransferases (Nat)"/>
    <property type="match status" value="2"/>
</dbReference>
<dbReference type="CDD" id="cd04301">
    <property type="entry name" value="NAT_SF"/>
    <property type="match status" value="2"/>
</dbReference>
<dbReference type="GO" id="GO:0016747">
    <property type="term" value="F:acyltransferase activity, transferring groups other than amino-acyl groups"/>
    <property type="evidence" value="ECO:0007669"/>
    <property type="project" value="InterPro"/>
</dbReference>
<evidence type="ECO:0000313" key="5">
    <source>
        <dbReference type="Proteomes" id="UP000308705"/>
    </source>
</evidence>
<feature type="domain" description="N-acetyltransferase" evidence="3">
    <location>
        <begin position="6"/>
        <end position="147"/>
    </location>
</feature>
<dbReference type="OrthoDB" id="4016818at2"/>
<evidence type="ECO:0000313" key="4">
    <source>
        <dbReference type="EMBL" id="TKK87633.1"/>
    </source>
</evidence>
<evidence type="ECO:0000256" key="2">
    <source>
        <dbReference type="ARBA" id="ARBA00023315"/>
    </source>
</evidence>
<keyword evidence="2" id="KW-0012">Acyltransferase</keyword>
<dbReference type="InterPro" id="IPR000182">
    <property type="entry name" value="GNAT_dom"/>
</dbReference>
<dbReference type="InterPro" id="IPR016181">
    <property type="entry name" value="Acyl_CoA_acyltransferase"/>
</dbReference>
<dbReference type="PANTHER" id="PTHR43877">
    <property type="entry name" value="AMINOALKYLPHOSPHONATE N-ACETYLTRANSFERASE-RELATED-RELATED"/>
    <property type="match status" value="1"/>
</dbReference>
<feature type="domain" description="N-acetyltransferase" evidence="3">
    <location>
        <begin position="148"/>
        <end position="275"/>
    </location>
</feature>
<dbReference type="EMBL" id="SZQA01000015">
    <property type="protein sequence ID" value="TKK87633.1"/>
    <property type="molecule type" value="Genomic_DNA"/>
</dbReference>
<dbReference type="AlphaFoldDB" id="A0A4V5UZ95"/>
<comment type="caution">
    <text evidence="4">The sequence shown here is derived from an EMBL/GenBank/DDBJ whole genome shotgun (WGS) entry which is preliminary data.</text>
</comment>
<proteinExistence type="predicted"/>
<protein>
    <submittedName>
        <fullName evidence="4">GNAT family N-acetyltransferase</fullName>
    </submittedName>
</protein>
<dbReference type="Gene3D" id="3.40.630.30">
    <property type="match status" value="2"/>
</dbReference>
<name>A0A4V5UZ95_9ACTN</name>
<dbReference type="Pfam" id="PF00583">
    <property type="entry name" value="Acetyltransf_1"/>
    <property type="match status" value="2"/>
</dbReference>
<reference evidence="4 5" key="1">
    <citation type="submission" date="2019-04" db="EMBL/GenBank/DDBJ databases">
        <title>Herbidospora sp. NEAU-GS14.nov., a novel actinomycete isolated from soil.</title>
        <authorList>
            <person name="Han L."/>
        </authorList>
    </citation>
    <scope>NUCLEOTIDE SEQUENCE [LARGE SCALE GENOMIC DNA]</scope>
    <source>
        <strain evidence="4 5">NEAU-GS14</strain>
    </source>
</reference>
<gene>
    <name evidence="4" type="ORF">FDA94_17415</name>
</gene>
<evidence type="ECO:0000259" key="3">
    <source>
        <dbReference type="PROSITE" id="PS51186"/>
    </source>
</evidence>
<dbReference type="InterPro" id="IPR050832">
    <property type="entry name" value="Bact_Acetyltransf"/>
</dbReference>
<keyword evidence="5" id="KW-1185">Reference proteome</keyword>
<evidence type="ECO:0000256" key="1">
    <source>
        <dbReference type="ARBA" id="ARBA00022679"/>
    </source>
</evidence>
<dbReference type="Proteomes" id="UP000308705">
    <property type="component" value="Unassembled WGS sequence"/>
</dbReference>
<keyword evidence="1 4" id="KW-0808">Transferase</keyword>
<dbReference type="PROSITE" id="PS51186">
    <property type="entry name" value="GNAT"/>
    <property type="match status" value="2"/>
</dbReference>
<organism evidence="4 5">
    <name type="scientific">Herbidospora galbida</name>
    <dbReference type="NCBI Taxonomy" id="2575442"/>
    <lineage>
        <taxon>Bacteria</taxon>
        <taxon>Bacillati</taxon>
        <taxon>Actinomycetota</taxon>
        <taxon>Actinomycetes</taxon>
        <taxon>Streptosporangiales</taxon>
        <taxon>Streptosporangiaceae</taxon>
        <taxon>Herbidospora</taxon>
    </lineage>
</organism>
<accession>A0A4V5UZ95</accession>
<sequence length="275" mass="29778">MSPPAAAERDPRGSGRVNLADALTWDADVAEALVDRLVTPPDGRIWTSFAKQDGVVFASMSHGGDIGHVDLLAVDPAARRRGTGRALVLAAEEWARSHGAKEMRFAGNPPCYVWPGIDVRYTPALCLADSLGYERYRAACNMTVDLGADFSEIPGDFTISDDRAGVAEFVRDNWNEAWAWEAVEAERCYHAKVDGEIVGFAAWGARPAWFGPMGTTRSARGLGVGTALLRRCLADMAAAGLPAAEIAWVGPIGFYAKAVGARVERVFWLYRKEFS</sequence>